<comment type="caution">
    <text evidence="3">The sequence shown here is derived from an EMBL/GenBank/DDBJ whole genome shotgun (WGS) entry which is preliminary data.</text>
</comment>
<keyword evidence="2" id="KW-0472">Membrane</keyword>
<evidence type="ECO:0000313" key="4">
    <source>
        <dbReference type="Proteomes" id="UP001595921"/>
    </source>
</evidence>
<gene>
    <name evidence="3" type="ORF">ACFO0N_05560</name>
</gene>
<name>A0ABD5P936_9EURY</name>
<accession>A0ABD5P936</accession>
<dbReference type="EMBL" id="JBHSDS010000003">
    <property type="protein sequence ID" value="MFC4357416.1"/>
    <property type="molecule type" value="Genomic_DNA"/>
</dbReference>
<dbReference type="AlphaFoldDB" id="A0ABD5P936"/>
<reference evidence="3 4" key="1">
    <citation type="journal article" date="2019" name="Int. J. Syst. Evol. Microbiol.">
        <title>The Global Catalogue of Microorganisms (GCM) 10K type strain sequencing project: providing services to taxonomists for standard genome sequencing and annotation.</title>
        <authorList>
            <consortium name="The Broad Institute Genomics Platform"/>
            <consortium name="The Broad Institute Genome Sequencing Center for Infectious Disease"/>
            <person name="Wu L."/>
            <person name="Ma J."/>
        </authorList>
    </citation>
    <scope>NUCLEOTIDE SEQUENCE [LARGE SCALE GENOMIC DNA]</scope>
    <source>
        <strain evidence="3 4">CGMCC 1.12553</strain>
    </source>
</reference>
<feature type="region of interest" description="Disordered" evidence="1">
    <location>
        <begin position="1"/>
        <end position="23"/>
    </location>
</feature>
<protein>
    <submittedName>
        <fullName evidence="3">Uncharacterized protein</fullName>
    </submittedName>
</protein>
<dbReference type="Proteomes" id="UP001595921">
    <property type="component" value="Unassembled WGS sequence"/>
</dbReference>
<dbReference type="RefSeq" id="WP_267622285.1">
    <property type="nucleotide sequence ID" value="NZ_JAODIW010000006.1"/>
</dbReference>
<sequence length="58" mass="6418">MSQDTRHPRRCLSDDHDCPDDADDPAATTAYRWLRVAKLLLGALVSLLTALQLLGMLP</sequence>
<evidence type="ECO:0000256" key="2">
    <source>
        <dbReference type="SAM" id="Phobius"/>
    </source>
</evidence>
<feature type="transmembrane region" description="Helical" evidence="2">
    <location>
        <begin position="39"/>
        <end position="57"/>
    </location>
</feature>
<keyword evidence="2" id="KW-0812">Transmembrane</keyword>
<evidence type="ECO:0000256" key="1">
    <source>
        <dbReference type="SAM" id="MobiDB-lite"/>
    </source>
</evidence>
<organism evidence="3 4">
    <name type="scientific">Halobium salinum</name>
    <dbReference type="NCBI Taxonomy" id="1364940"/>
    <lineage>
        <taxon>Archaea</taxon>
        <taxon>Methanobacteriati</taxon>
        <taxon>Methanobacteriota</taxon>
        <taxon>Stenosarchaea group</taxon>
        <taxon>Halobacteria</taxon>
        <taxon>Halobacteriales</taxon>
        <taxon>Haloferacaceae</taxon>
        <taxon>Halobium</taxon>
    </lineage>
</organism>
<keyword evidence="4" id="KW-1185">Reference proteome</keyword>
<feature type="compositionally biased region" description="Basic and acidic residues" evidence="1">
    <location>
        <begin position="1"/>
        <end position="16"/>
    </location>
</feature>
<proteinExistence type="predicted"/>
<keyword evidence="2" id="KW-1133">Transmembrane helix</keyword>
<evidence type="ECO:0000313" key="3">
    <source>
        <dbReference type="EMBL" id="MFC4357416.1"/>
    </source>
</evidence>